<accession>A0A0C2SCA3</accession>
<evidence type="ECO:0008006" key="3">
    <source>
        <dbReference type="Google" id="ProtNLM"/>
    </source>
</evidence>
<sequence>MPGPATEGSTSDSKLPESFLQHKFSPKFNASDAEVTFQSCDGLCYRIHRKNLESAAAAFSAAEFVIRKEDIVPMLEHSEVLDILFVFMYPERQPNLRKVSFRVLADLAEAAEKFQLYSAMYTCNTYMVLETERHPLDVLVYAAKHDYQDLLDKVAALVIGQPLDTVIDRMPPEIAVAWVRYYQKWRDAYSKAIVRPTRCTCAAWSQNVVLPMLDKLGGKIEMLSKPDDLFLEMGAVNTCCPIHLKNWRDHIDTVCQDIPKFSTLV</sequence>
<dbReference type="Gene3D" id="3.30.710.10">
    <property type="entry name" value="Potassium Channel Kv1.1, Chain A"/>
    <property type="match status" value="1"/>
</dbReference>
<dbReference type="InterPro" id="IPR011333">
    <property type="entry name" value="SKP1/BTB/POZ_sf"/>
</dbReference>
<dbReference type="EMBL" id="KN818297">
    <property type="protein sequence ID" value="KIL60520.1"/>
    <property type="molecule type" value="Genomic_DNA"/>
</dbReference>
<gene>
    <name evidence="1" type="ORF">M378DRAFT_168008</name>
</gene>
<dbReference type="InParanoid" id="A0A0C2SCA3"/>
<dbReference type="OrthoDB" id="3184970at2759"/>
<protein>
    <recommendedName>
        <fullName evidence="3">BTB domain-containing protein</fullName>
    </recommendedName>
</protein>
<name>A0A0C2SCA3_AMAMK</name>
<dbReference type="Proteomes" id="UP000054549">
    <property type="component" value="Unassembled WGS sequence"/>
</dbReference>
<evidence type="ECO:0000313" key="2">
    <source>
        <dbReference type="Proteomes" id="UP000054549"/>
    </source>
</evidence>
<reference evidence="1 2" key="1">
    <citation type="submission" date="2014-04" db="EMBL/GenBank/DDBJ databases">
        <title>Evolutionary Origins and Diversification of the Mycorrhizal Mutualists.</title>
        <authorList>
            <consortium name="DOE Joint Genome Institute"/>
            <consortium name="Mycorrhizal Genomics Consortium"/>
            <person name="Kohler A."/>
            <person name="Kuo A."/>
            <person name="Nagy L.G."/>
            <person name="Floudas D."/>
            <person name="Copeland A."/>
            <person name="Barry K.W."/>
            <person name="Cichocki N."/>
            <person name="Veneault-Fourrey C."/>
            <person name="LaButti K."/>
            <person name="Lindquist E.A."/>
            <person name="Lipzen A."/>
            <person name="Lundell T."/>
            <person name="Morin E."/>
            <person name="Murat C."/>
            <person name="Riley R."/>
            <person name="Ohm R."/>
            <person name="Sun H."/>
            <person name="Tunlid A."/>
            <person name="Henrissat B."/>
            <person name="Grigoriev I.V."/>
            <person name="Hibbett D.S."/>
            <person name="Martin F."/>
        </authorList>
    </citation>
    <scope>NUCLEOTIDE SEQUENCE [LARGE SCALE GENOMIC DNA]</scope>
    <source>
        <strain evidence="1 2">Koide BX008</strain>
    </source>
</reference>
<dbReference type="HOGENOM" id="CLU_075133_1_1_1"/>
<evidence type="ECO:0000313" key="1">
    <source>
        <dbReference type="EMBL" id="KIL60520.1"/>
    </source>
</evidence>
<keyword evidence="2" id="KW-1185">Reference proteome</keyword>
<organism evidence="1 2">
    <name type="scientific">Amanita muscaria (strain Koide BX008)</name>
    <dbReference type="NCBI Taxonomy" id="946122"/>
    <lineage>
        <taxon>Eukaryota</taxon>
        <taxon>Fungi</taxon>
        <taxon>Dikarya</taxon>
        <taxon>Basidiomycota</taxon>
        <taxon>Agaricomycotina</taxon>
        <taxon>Agaricomycetes</taxon>
        <taxon>Agaricomycetidae</taxon>
        <taxon>Agaricales</taxon>
        <taxon>Pluteineae</taxon>
        <taxon>Amanitaceae</taxon>
        <taxon>Amanita</taxon>
    </lineage>
</organism>
<dbReference type="AlphaFoldDB" id="A0A0C2SCA3"/>
<proteinExistence type="predicted"/>